<evidence type="ECO:0000313" key="2">
    <source>
        <dbReference type="Proteomes" id="UP000236527"/>
    </source>
</evidence>
<keyword evidence="1" id="KW-0808">Transferase</keyword>
<name>A0A2H6LB61_9NOSO</name>
<reference evidence="2" key="1">
    <citation type="journal article" date="2018" name="Genome Announc.">
        <title>Draft Genome Sequence of the Nitrogen-Fixing and Hormogonia-Inducing Cyanobacterium Nostoc cycadae Strain WK-1, Isolated from the Coralloid Roots of Cycas revoluta.</title>
        <authorList>
            <person name="Kanesaki Y."/>
            <person name="Hirose M."/>
            <person name="Hirose Y."/>
            <person name="Fujisawa T."/>
            <person name="Nakamura Y."/>
            <person name="Watanabe S."/>
            <person name="Matsunaga S."/>
            <person name="Uchida H."/>
            <person name="Murakami A."/>
        </authorList>
    </citation>
    <scope>NUCLEOTIDE SEQUENCE [LARGE SCALE GENOMIC DNA]</scope>
    <source>
        <strain evidence="2">WK-1</strain>
    </source>
</reference>
<keyword evidence="2" id="KW-1185">Reference proteome</keyword>
<protein>
    <submittedName>
        <fullName evidence="1">LPS biosynthesis glycosyltransferase</fullName>
    </submittedName>
</protein>
<gene>
    <name evidence="1" type="ORF">NCWK1_0181</name>
</gene>
<sequence length="313" mass="35750">MLELGIKSKNYFNSQATLEKFIEECKYPRRGSKNKTFTSLQIADVIGRAFIIAYKEQTNLLESTLIKEGLQCEVLRQKHQPEYKNFSPSYLCLLNHLSAWKLAARETQPTLIVEADFVPVVGLGKLPLPFNPYQTNVGMCWLYTCASQIYSISADGYAEGSSVSTVAYIVTPQGADKLIKFAEELIQQSDPNAYSTWDTYLDNFLRHHHLKNYIPFRNYGEHGGLPNLEHSRHGLSKTHRADVLYNQLAFMPMYASKAGVDYFNFFLVRLQARIKGIARLLTGKFLRLPVLKRSRVPARLANFAIRRQLFPSI</sequence>
<accession>A0A2H6LB61</accession>
<dbReference type="AlphaFoldDB" id="A0A2H6LB61"/>
<organism evidence="1 2">
    <name type="scientific">Nostoc cycadae WK-1</name>
    <dbReference type="NCBI Taxonomy" id="1861711"/>
    <lineage>
        <taxon>Bacteria</taxon>
        <taxon>Bacillati</taxon>
        <taxon>Cyanobacteriota</taxon>
        <taxon>Cyanophyceae</taxon>
        <taxon>Nostocales</taxon>
        <taxon>Nostocaceae</taxon>
        <taxon>Nostoc</taxon>
    </lineage>
</organism>
<proteinExistence type="predicted"/>
<dbReference type="Proteomes" id="UP000236527">
    <property type="component" value="Unassembled WGS sequence"/>
</dbReference>
<evidence type="ECO:0000313" key="1">
    <source>
        <dbReference type="EMBL" id="GBE90465.1"/>
    </source>
</evidence>
<dbReference type="GO" id="GO:0016740">
    <property type="term" value="F:transferase activity"/>
    <property type="evidence" value="ECO:0007669"/>
    <property type="project" value="UniProtKB-KW"/>
</dbReference>
<comment type="caution">
    <text evidence="1">The sequence shown here is derived from an EMBL/GenBank/DDBJ whole genome shotgun (WGS) entry which is preliminary data.</text>
</comment>
<dbReference type="RefSeq" id="WP_222838757.1">
    <property type="nucleotide sequence ID" value="NZ_DF978421.1"/>
</dbReference>
<dbReference type="EMBL" id="BDGE01000002">
    <property type="protein sequence ID" value="GBE90465.1"/>
    <property type="molecule type" value="Genomic_DNA"/>
</dbReference>